<feature type="transmembrane region" description="Helical" evidence="8">
    <location>
        <begin position="175"/>
        <end position="197"/>
    </location>
</feature>
<dbReference type="InterPro" id="IPR044049">
    <property type="entry name" value="EccD_transm"/>
</dbReference>
<evidence type="ECO:0000256" key="4">
    <source>
        <dbReference type="ARBA" id="ARBA00022692"/>
    </source>
</evidence>
<comment type="caution">
    <text evidence="10">The sequence shown here is derived from an EMBL/GenBank/DDBJ whole genome shotgun (WGS) entry which is preliminary data.</text>
</comment>
<dbReference type="Gene3D" id="3.10.20.90">
    <property type="entry name" value="Phosphatidylinositol 3-kinase Catalytic Subunit, Chain A, domain 1"/>
    <property type="match status" value="1"/>
</dbReference>
<feature type="region of interest" description="Disordered" evidence="7">
    <location>
        <begin position="1"/>
        <end position="40"/>
    </location>
</feature>
<comment type="subcellular location">
    <subcellularLocation>
        <location evidence="1">Cell membrane</location>
        <topology evidence="1">Multi-pass membrane protein</topology>
    </subcellularLocation>
</comment>
<dbReference type="InterPro" id="IPR024962">
    <property type="entry name" value="YukD-like"/>
</dbReference>
<keyword evidence="11" id="KW-1185">Reference proteome</keyword>
<dbReference type="RefSeq" id="WP_341441789.1">
    <property type="nucleotide sequence ID" value="NZ_JBBPCN010000001.1"/>
</dbReference>
<dbReference type="Pfam" id="PF08817">
    <property type="entry name" value="YukD"/>
    <property type="match status" value="1"/>
</dbReference>
<reference evidence="10 11" key="1">
    <citation type="submission" date="2024-03" db="EMBL/GenBank/DDBJ databases">
        <title>Rhodococcus navarretei sp. nov. and Pseudarthrobacter quantumdoti sp. nov., two new species with the ability to biosynthesize Quantum Dots isolated from soil samples at Union Glacier, Antarctica.</title>
        <authorList>
            <person name="Vargas M."/>
        </authorList>
    </citation>
    <scope>NUCLEOTIDE SEQUENCE [LARGE SCALE GENOMIC DNA]</scope>
    <source>
        <strain evidence="10 11">EXRC-4A-4</strain>
    </source>
</reference>
<dbReference type="InterPro" id="IPR006707">
    <property type="entry name" value="T7SS_EccD"/>
</dbReference>
<feature type="transmembrane region" description="Helical" evidence="8">
    <location>
        <begin position="436"/>
        <end position="457"/>
    </location>
</feature>
<feature type="transmembrane region" description="Helical" evidence="8">
    <location>
        <begin position="286"/>
        <end position="309"/>
    </location>
</feature>
<protein>
    <submittedName>
        <fullName evidence="10">Type VII secretion integral membrane protein EccD</fullName>
    </submittedName>
</protein>
<proteinExistence type="inferred from homology"/>
<dbReference type="EMBL" id="JBBPCN010000001">
    <property type="protein sequence ID" value="MEK8072375.1"/>
    <property type="molecule type" value="Genomic_DNA"/>
</dbReference>
<keyword evidence="6 8" id="KW-0472">Membrane</keyword>
<evidence type="ECO:0000259" key="9">
    <source>
        <dbReference type="Pfam" id="PF19053"/>
    </source>
</evidence>
<accession>A0ABU9D175</accession>
<feature type="transmembrane region" description="Helical" evidence="8">
    <location>
        <begin position="261"/>
        <end position="279"/>
    </location>
</feature>
<evidence type="ECO:0000256" key="7">
    <source>
        <dbReference type="SAM" id="MobiDB-lite"/>
    </source>
</evidence>
<feature type="transmembrane region" description="Helical" evidence="8">
    <location>
        <begin position="315"/>
        <end position="334"/>
    </location>
</feature>
<evidence type="ECO:0000256" key="5">
    <source>
        <dbReference type="ARBA" id="ARBA00022989"/>
    </source>
</evidence>
<comment type="similarity">
    <text evidence="2">Belongs to the EccD/Snm4 family.</text>
</comment>
<dbReference type="PIRSF" id="PIRSF017804">
    <property type="entry name" value="Secretion_EccD1"/>
    <property type="match status" value="1"/>
</dbReference>
<keyword evidence="4 8" id="KW-0812">Transmembrane</keyword>
<feature type="transmembrane region" description="Helical" evidence="8">
    <location>
        <begin position="497"/>
        <end position="520"/>
    </location>
</feature>
<feature type="transmembrane region" description="Helical" evidence="8">
    <location>
        <begin position="407"/>
        <end position="424"/>
    </location>
</feature>
<feature type="transmembrane region" description="Helical" evidence="8">
    <location>
        <begin position="463"/>
        <end position="485"/>
    </location>
</feature>
<feature type="domain" description="EccD-like transmembrane" evidence="9">
    <location>
        <begin position="173"/>
        <end position="523"/>
    </location>
</feature>
<dbReference type="NCBIfam" id="TIGR03920">
    <property type="entry name" value="T7SS_EccD"/>
    <property type="match status" value="1"/>
</dbReference>
<evidence type="ECO:0000256" key="6">
    <source>
        <dbReference type="ARBA" id="ARBA00023136"/>
    </source>
</evidence>
<keyword evidence="5 8" id="KW-1133">Transmembrane helix</keyword>
<evidence type="ECO:0000313" key="11">
    <source>
        <dbReference type="Proteomes" id="UP001456513"/>
    </source>
</evidence>
<sequence>MTRAESRPSAGIAPSRTAPIAPTESNAVGDAGRRSSGTHSVRAQEVCRVTVLARSTQVDMALPVDVPVSLLVPGIIDMIAGVEPAERPGRAGVEPAAGGALEGLPMAWTLARIGFPPLSPTSTLAELSVRDGELLVLGVAERPVPVPLFDDLMNSVALAGSDDVSQWTAGTARTVGSVVTGSLVLLACAVVLGGPIRAGAANTGNVVEGLSAITASILFAITGMILGRAYHQHAIPVLFGGCAVALMFTGGTLLVPGQFGAAQLMLGSAMAGATALLSLRIGGSGFALFTAAIVSALLVFVAMVCTLFTTMPLPSIGTAAALVGLAGIALSARVSMMQAGLPLPAVPTAGAPLDTVEEAELDAISFADLQVAAARARSCLTGLLLAFTTAVVAGVLVAAAADSGGGVRWPAVALAALCALVLLLRGRTYAVVTHAVPLVAGGTTILLALLVGAVVALPDDALVLFGVALAGAVTASIFGALVPTRTYSPVMRRSAELLEYATIALVIPIAVWVCGLYSVVRGL</sequence>
<evidence type="ECO:0000256" key="2">
    <source>
        <dbReference type="ARBA" id="ARBA00006162"/>
    </source>
</evidence>
<name>A0ABU9D175_9NOCA</name>
<keyword evidence="3" id="KW-1003">Cell membrane</keyword>
<evidence type="ECO:0000256" key="8">
    <source>
        <dbReference type="SAM" id="Phobius"/>
    </source>
</evidence>
<dbReference type="Proteomes" id="UP001456513">
    <property type="component" value="Unassembled WGS sequence"/>
</dbReference>
<evidence type="ECO:0000256" key="3">
    <source>
        <dbReference type="ARBA" id="ARBA00022475"/>
    </source>
</evidence>
<dbReference type="Pfam" id="PF19053">
    <property type="entry name" value="EccD"/>
    <property type="match status" value="1"/>
</dbReference>
<gene>
    <name evidence="10" type="primary">eccD</name>
    <name evidence="10" type="ORF">AABD04_16155</name>
</gene>
<evidence type="ECO:0000313" key="10">
    <source>
        <dbReference type="EMBL" id="MEK8072375.1"/>
    </source>
</evidence>
<evidence type="ECO:0000256" key="1">
    <source>
        <dbReference type="ARBA" id="ARBA00004651"/>
    </source>
</evidence>
<feature type="transmembrane region" description="Helical" evidence="8">
    <location>
        <begin position="379"/>
        <end position="401"/>
    </location>
</feature>
<feature type="transmembrane region" description="Helical" evidence="8">
    <location>
        <begin position="209"/>
        <end position="227"/>
    </location>
</feature>
<organism evidence="10 11">
    <name type="scientific">Rhodococcus navarretei</name>
    <dbReference type="NCBI Taxonomy" id="3128981"/>
    <lineage>
        <taxon>Bacteria</taxon>
        <taxon>Bacillati</taxon>
        <taxon>Actinomycetota</taxon>
        <taxon>Actinomycetes</taxon>
        <taxon>Mycobacteriales</taxon>
        <taxon>Nocardiaceae</taxon>
        <taxon>Rhodococcus</taxon>
    </lineage>
</organism>
<feature type="transmembrane region" description="Helical" evidence="8">
    <location>
        <begin position="234"/>
        <end position="255"/>
    </location>
</feature>